<dbReference type="EMBL" id="WHJC01000083">
    <property type="protein sequence ID" value="MPQ43592.1"/>
    <property type="molecule type" value="Genomic_DNA"/>
</dbReference>
<keyword evidence="11" id="KW-1185">Reference proteome</keyword>
<evidence type="ECO:0000256" key="7">
    <source>
        <dbReference type="ARBA" id="ARBA00023136"/>
    </source>
</evidence>
<evidence type="ECO:0000256" key="1">
    <source>
        <dbReference type="ARBA" id="ARBA00004651"/>
    </source>
</evidence>
<comment type="subcellular location">
    <subcellularLocation>
        <location evidence="1">Cell membrane</location>
        <topology evidence="1">Multi-pass membrane protein</topology>
    </subcellularLocation>
</comment>
<evidence type="ECO:0000259" key="9">
    <source>
        <dbReference type="Pfam" id="PF13303"/>
    </source>
</evidence>
<proteinExistence type="predicted"/>
<evidence type="ECO:0000313" key="11">
    <source>
        <dbReference type="Proteomes" id="UP000430345"/>
    </source>
</evidence>
<accession>A0A6I1MMX1</accession>
<organism evidence="10 11">
    <name type="scientific">Clostridium tarantellae</name>
    <dbReference type="NCBI Taxonomy" id="39493"/>
    <lineage>
        <taxon>Bacteria</taxon>
        <taxon>Bacillati</taxon>
        <taxon>Bacillota</taxon>
        <taxon>Clostridia</taxon>
        <taxon>Eubacteriales</taxon>
        <taxon>Clostridiaceae</taxon>
        <taxon>Clostridium</taxon>
    </lineage>
</organism>
<evidence type="ECO:0000256" key="4">
    <source>
        <dbReference type="ARBA" id="ARBA00022597"/>
    </source>
</evidence>
<evidence type="ECO:0000313" key="10">
    <source>
        <dbReference type="EMBL" id="MPQ43592.1"/>
    </source>
</evidence>
<comment type="caution">
    <text evidence="10">The sequence shown here is derived from an EMBL/GenBank/DDBJ whole genome shotgun (WGS) entry which is preliminary data.</text>
</comment>
<dbReference type="Pfam" id="PF13303">
    <property type="entry name" value="PTS_EIIC_2"/>
    <property type="match status" value="1"/>
</dbReference>
<feature type="transmembrane region" description="Helical" evidence="8">
    <location>
        <begin position="89"/>
        <end position="110"/>
    </location>
</feature>
<name>A0A6I1MMX1_9CLOT</name>
<sequence length="333" mass="33988">MDRVFKGSAGLAQGIFVTLGIGLLLDNIGKILNIQVLMTIGAVAKNLMSPAIGAGIAFALGANSLTIFSAMITSTLGAAAMTITPGVGILIKSGEPIGAVLAGIVGTYVGKKIAGKTKVDMMIVPLSSVLIGGLFGFYSAKVITPTLNYVGGVITGATQSNLLISSIVIAVLWGILIMSPASSVALAIALALNSEASAAALVGCTAQFIGFTIMSLKENDIGGIMAIFLCTPKIQLPNVTKNIKLMIPTLIASAISAPIAVILLNLRADSTIAGMGLSSFVAPINIISNQGINALILGFIVGCVIIPAIITYIIYSFMKNKGIIKSGDLKLPK</sequence>
<feature type="transmembrane region" description="Helical" evidence="8">
    <location>
        <begin position="198"/>
        <end position="216"/>
    </location>
</feature>
<keyword evidence="7 8" id="KW-0472">Membrane</keyword>
<evidence type="ECO:0000256" key="6">
    <source>
        <dbReference type="ARBA" id="ARBA00022989"/>
    </source>
</evidence>
<feature type="transmembrane region" description="Helical" evidence="8">
    <location>
        <begin position="60"/>
        <end position="83"/>
    </location>
</feature>
<feature type="transmembrane region" description="Helical" evidence="8">
    <location>
        <begin position="122"/>
        <end position="143"/>
    </location>
</feature>
<keyword evidence="5 8" id="KW-0812">Transmembrane</keyword>
<dbReference type="InterPro" id="IPR003352">
    <property type="entry name" value="PTS_EIIC"/>
</dbReference>
<keyword evidence="3" id="KW-1003">Cell membrane</keyword>
<dbReference type="GO" id="GO:0008982">
    <property type="term" value="F:protein-N(PI)-phosphohistidine-sugar phosphotransferase activity"/>
    <property type="evidence" value="ECO:0007669"/>
    <property type="project" value="InterPro"/>
</dbReference>
<dbReference type="GO" id="GO:0005886">
    <property type="term" value="C:plasma membrane"/>
    <property type="evidence" value="ECO:0007669"/>
    <property type="project" value="UniProtKB-SubCell"/>
</dbReference>
<dbReference type="OrthoDB" id="396983at2"/>
<dbReference type="GO" id="GO:0009401">
    <property type="term" value="P:phosphoenolpyruvate-dependent sugar phosphotransferase system"/>
    <property type="evidence" value="ECO:0007669"/>
    <property type="project" value="InterPro"/>
</dbReference>
<evidence type="ECO:0000256" key="3">
    <source>
        <dbReference type="ARBA" id="ARBA00022475"/>
    </source>
</evidence>
<keyword evidence="6 8" id="KW-1133">Transmembrane helix</keyword>
<keyword evidence="2" id="KW-0813">Transport</keyword>
<feature type="transmembrane region" description="Helical" evidence="8">
    <location>
        <begin position="163"/>
        <end position="191"/>
    </location>
</feature>
<dbReference type="AlphaFoldDB" id="A0A6I1MMX1"/>
<dbReference type="Proteomes" id="UP000430345">
    <property type="component" value="Unassembled WGS sequence"/>
</dbReference>
<feature type="transmembrane region" description="Helical" evidence="8">
    <location>
        <begin position="245"/>
        <end position="264"/>
    </location>
</feature>
<feature type="domain" description="Phosphotransferase system EIIC" evidence="9">
    <location>
        <begin position="6"/>
        <end position="331"/>
    </location>
</feature>
<evidence type="ECO:0000256" key="8">
    <source>
        <dbReference type="SAM" id="Phobius"/>
    </source>
</evidence>
<gene>
    <name evidence="10" type="ORF">GBZ86_07455</name>
</gene>
<protein>
    <recommendedName>
        <fullName evidence="9">Phosphotransferase system EIIC domain-containing protein</fullName>
    </recommendedName>
</protein>
<keyword evidence="4" id="KW-0762">Sugar transport</keyword>
<evidence type="ECO:0000256" key="2">
    <source>
        <dbReference type="ARBA" id="ARBA00022448"/>
    </source>
</evidence>
<reference evidence="10 11" key="1">
    <citation type="submission" date="2019-10" db="EMBL/GenBank/DDBJ databases">
        <title>The Genome Sequence of Clostridium tarantellae Isolated from Fish Brain.</title>
        <authorList>
            <person name="Bano L."/>
            <person name="Kiel M."/>
            <person name="Sales G."/>
            <person name="Doxey A.C."/>
            <person name="Mansfield M.J."/>
            <person name="Schiavone M."/>
            <person name="Rossetto O."/>
            <person name="Pirazzini M."/>
            <person name="Dobrindt U."/>
            <person name="Montecucco C."/>
        </authorList>
    </citation>
    <scope>NUCLEOTIDE SEQUENCE [LARGE SCALE GENOMIC DNA]</scope>
    <source>
        <strain evidence="10 11">DSM 3997</strain>
    </source>
</reference>
<feature type="transmembrane region" description="Helical" evidence="8">
    <location>
        <begin position="294"/>
        <end position="315"/>
    </location>
</feature>
<evidence type="ECO:0000256" key="5">
    <source>
        <dbReference type="ARBA" id="ARBA00022692"/>
    </source>
</evidence>